<accession>A0A3L8PNF4</accession>
<dbReference type="OrthoDB" id="3814544at2"/>
<dbReference type="SUPFAM" id="SSF51735">
    <property type="entry name" value="NAD(P)-binding Rossmann-fold domains"/>
    <property type="match status" value="1"/>
</dbReference>
<name>A0A3L8PNF4_9ACTN</name>
<dbReference type="InterPro" id="IPR023401">
    <property type="entry name" value="ODC_N"/>
</dbReference>
<dbReference type="GO" id="GO:0005737">
    <property type="term" value="C:cytoplasm"/>
    <property type="evidence" value="ECO:0007669"/>
    <property type="project" value="TreeGrafter"/>
</dbReference>
<protein>
    <submittedName>
        <fullName evidence="1">Ornithine cyclodeaminase family protein</fullName>
    </submittedName>
</protein>
<dbReference type="InterPro" id="IPR036291">
    <property type="entry name" value="NAD(P)-bd_dom_sf"/>
</dbReference>
<comment type="caution">
    <text evidence="1">The sequence shown here is derived from an EMBL/GenBank/DDBJ whole genome shotgun (WGS) entry which is preliminary data.</text>
</comment>
<dbReference type="Gene3D" id="3.40.50.720">
    <property type="entry name" value="NAD(P)-binding Rossmann-like Domain"/>
    <property type="match status" value="1"/>
</dbReference>
<proteinExistence type="predicted"/>
<dbReference type="InterPro" id="IPR003462">
    <property type="entry name" value="ODC_Mu_crystall"/>
</dbReference>
<dbReference type="PANTHER" id="PTHR13812">
    <property type="entry name" value="KETIMINE REDUCTASE MU-CRYSTALLIN"/>
    <property type="match status" value="1"/>
</dbReference>
<reference evidence="1 2" key="1">
    <citation type="submission" date="2018-10" db="EMBL/GenBank/DDBJ databases">
        <title>Aeromicrobium sp. 9W16Y-2 whole genome shotgun sequence.</title>
        <authorList>
            <person name="Li F."/>
        </authorList>
    </citation>
    <scope>NUCLEOTIDE SEQUENCE [LARGE SCALE GENOMIC DNA]</scope>
    <source>
        <strain evidence="1 2">9W16Y-2</strain>
    </source>
</reference>
<evidence type="ECO:0000313" key="2">
    <source>
        <dbReference type="Proteomes" id="UP000282515"/>
    </source>
</evidence>
<evidence type="ECO:0000313" key="1">
    <source>
        <dbReference type="EMBL" id="RLV56925.1"/>
    </source>
</evidence>
<sequence length="315" mass="33178">MTDTIAYLDAAAVARLRPRDAVQALVVALREGLDPARSTPRQFVPLTHGDYILMPAEHGADTGVKIVTVAPGNREHGLPRIQGLYVLFDARTLAPRAVLDGIELTALRTPAVSLAGVRQHLLADTSPLQVVAFGAGIQAIRHVTTTADVVDGVREIASVTFVVRDPERADLPAELAGVACDVVQVGSVEADRAVGQAGIVHCATSAREPVFDSALLRDDAIVIAVGSHDPDAREVDERLLGRARVIVEDRAPALREAGDVVMAVEAGTFDAADLVTLADVAGEDVHPAGRPVFFKSVGMAWEDLVVAAAVMEAPR</sequence>
<keyword evidence="2" id="KW-1185">Reference proteome</keyword>
<dbReference type="Proteomes" id="UP000282515">
    <property type="component" value="Unassembled WGS sequence"/>
</dbReference>
<dbReference type="Pfam" id="PF02423">
    <property type="entry name" value="OCD_Mu_crystall"/>
    <property type="match status" value="1"/>
</dbReference>
<organism evidence="1 2">
    <name type="scientific">Aeromicrobium phragmitis</name>
    <dbReference type="NCBI Taxonomy" id="2478914"/>
    <lineage>
        <taxon>Bacteria</taxon>
        <taxon>Bacillati</taxon>
        <taxon>Actinomycetota</taxon>
        <taxon>Actinomycetes</taxon>
        <taxon>Propionibacteriales</taxon>
        <taxon>Nocardioidaceae</taxon>
        <taxon>Aeromicrobium</taxon>
    </lineage>
</organism>
<dbReference type="PANTHER" id="PTHR13812:SF19">
    <property type="entry name" value="KETIMINE REDUCTASE MU-CRYSTALLIN"/>
    <property type="match status" value="1"/>
</dbReference>
<dbReference type="RefSeq" id="WP_121793226.1">
    <property type="nucleotide sequence ID" value="NZ_RDBF01000002.1"/>
</dbReference>
<gene>
    <name evidence="1" type="ORF">D9V41_03925</name>
</gene>
<dbReference type="Gene3D" id="3.30.1780.10">
    <property type="entry name" value="ornithine cyclodeaminase, domain 1"/>
    <property type="match status" value="1"/>
</dbReference>
<dbReference type="EMBL" id="RDBF01000002">
    <property type="protein sequence ID" value="RLV56925.1"/>
    <property type="molecule type" value="Genomic_DNA"/>
</dbReference>
<dbReference type="PIRSF" id="PIRSF001439">
    <property type="entry name" value="CryM"/>
    <property type="match status" value="1"/>
</dbReference>
<dbReference type="AlphaFoldDB" id="A0A3L8PNF4"/>